<organism evidence="4 5">
    <name type="scientific">Rhizoclosmatium globosum</name>
    <dbReference type="NCBI Taxonomy" id="329046"/>
    <lineage>
        <taxon>Eukaryota</taxon>
        <taxon>Fungi</taxon>
        <taxon>Fungi incertae sedis</taxon>
        <taxon>Chytridiomycota</taxon>
        <taxon>Chytridiomycota incertae sedis</taxon>
        <taxon>Chytridiomycetes</taxon>
        <taxon>Chytridiales</taxon>
        <taxon>Chytriomycetaceae</taxon>
        <taxon>Rhizoclosmatium</taxon>
    </lineage>
</organism>
<evidence type="ECO:0000256" key="1">
    <source>
        <dbReference type="ARBA" id="ARBA00009686"/>
    </source>
</evidence>
<reference evidence="4 5" key="1">
    <citation type="submission" date="2016-07" db="EMBL/GenBank/DDBJ databases">
        <title>Pervasive Adenine N6-methylation of Active Genes in Fungi.</title>
        <authorList>
            <consortium name="DOE Joint Genome Institute"/>
            <person name="Mondo S.J."/>
            <person name="Dannebaum R.O."/>
            <person name="Kuo R.C."/>
            <person name="Labutti K."/>
            <person name="Haridas S."/>
            <person name="Kuo A."/>
            <person name="Salamov A."/>
            <person name="Ahrendt S.R."/>
            <person name="Lipzen A."/>
            <person name="Sullivan W."/>
            <person name="Andreopoulos W.B."/>
            <person name="Clum A."/>
            <person name="Lindquist E."/>
            <person name="Daum C."/>
            <person name="Ramamoorthy G.K."/>
            <person name="Gryganskyi A."/>
            <person name="Culley D."/>
            <person name="Magnuson J.K."/>
            <person name="James T.Y."/>
            <person name="O'Malley M.A."/>
            <person name="Stajich J.E."/>
            <person name="Spatafora J.W."/>
            <person name="Visel A."/>
            <person name="Grigoriev I.V."/>
        </authorList>
    </citation>
    <scope>NUCLEOTIDE SEQUENCE [LARGE SCALE GENOMIC DNA]</scope>
    <source>
        <strain evidence="4 5">JEL800</strain>
    </source>
</reference>
<dbReference type="InterPro" id="IPR036249">
    <property type="entry name" value="Thioredoxin-like_sf"/>
</dbReference>
<dbReference type="Pfam" id="PF02114">
    <property type="entry name" value="Phosducin"/>
    <property type="match status" value="1"/>
</dbReference>
<dbReference type="CDD" id="cd02988">
    <property type="entry name" value="Phd_like_VIAF"/>
    <property type="match status" value="1"/>
</dbReference>
<dbReference type="GO" id="GO:0006457">
    <property type="term" value="P:protein folding"/>
    <property type="evidence" value="ECO:0007669"/>
    <property type="project" value="TreeGrafter"/>
</dbReference>
<evidence type="ECO:0000313" key="5">
    <source>
        <dbReference type="Proteomes" id="UP000193642"/>
    </source>
</evidence>
<dbReference type="InterPro" id="IPR051498">
    <property type="entry name" value="Phosducin-like_chap/apop_reg"/>
</dbReference>
<comment type="caution">
    <text evidence="4">The sequence shown here is derived from an EMBL/GenBank/DDBJ whole genome shotgun (WGS) entry which is preliminary data.</text>
</comment>
<dbReference type="AlphaFoldDB" id="A0A1Y2CSZ9"/>
<feature type="region of interest" description="Disordered" evidence="2">
    <location>
        <begin position="235"/>
        <end position="276"/>
    </location>
</feature>
<dbReference type="PANTHER" id="PTHR45809:SF3">
    <property type="entry name" value="VIRAL IAP-ASSOCIATED FACTOR HOMOLOG"/>
    <property type="match status" value="1"/>
</dbReference>
<dbReference type="Gene3D" id="3.40.30.10">
    <property type="entry name" value="Glutaredoxin"/>
    <property type="match status" value="1"/>
</dbReference>
<evidence type="ECO:0000259" key="3">
    <source>
        <dbReference type="Pfam" id="PF02114"/>
    </source>
</evidence>
<name>A0A1Y2CSZ9_9FUNG</name>
<dbReference type="STRING" id="329046.A0A1Y2CSZ9"/>
<feature type="domain" description="Phosducin" evidence="3">
    <location>
        <begin position="87"/>
        <end position="232"/>
    </location>
</feature>
<dbReference type="GO" id="GO:0005737">
    <property type="term" value="C:cytoplasm"/>
    <property type="evidence" value="ECO:0007669"/>
    <property type="project" value="TreeGrafter"/>
</dbReference>
<dbReference type="OrthoDB" id="45518at2759"/>
<gene>
    <name evidence="4" type="ORF">BCR33DRAFT_695117</name>
</gene>
<sequence length="276" mass="31314">MPDDWNADTGIDLRFWLRHKVNFQHPSTEWNDVLRAKGIIPEKEFTEDEIVDLIDETMEKKFGVTADGKKILEHCDLDELKELEDEIDLDEEDRILEQYKKQRLAELHQLAKKEIFGSVTQISKPDWQVEVTDASKDVAVVVLLFQNPIPACKLVMAHLDTLARTHRAVKFLKIVGDQCIPNYPDRNCPTLIIYKDGDLKANLVGIQSLGGPNTRAYDLERMLVGYGVIEKALLSPSGGRKQDSDDEEDDGPVSGIRISRSGGRQSRKDEDDDGWD</sequence>
<accession>A0A1Y2CSZ9</accession>
<keyword evidence="5" id="KW-1185">Reference proteome</keyword>
<feature type="compositionally biased region" description="Low complexity" evidence="2">
    <location>
        <begin position="254"/>
        <end position="264"/>
    </location>
</feature>
<dbReference type="InterPro" id="IPR024253">
    <property type="entry name" value="Phosducin_thioredoxin-like_dom"/>
</dbReference>
<comment type="similarity">
    <text evidence="1">Belongs to the phosducin family.</text>
</comment>
<dbReference type="PANTHER" id="PTHR45809">
    <property type="entry name" value="VIRAL IAP-ASSOCIATED FACTOR HOMOLOG"/>
    <property type="match status" value="1"/>
</dbReference>
<protein>
    <submittedName>
        <fullName evidence="4">Thioredoxin-like protein</fullName>
    </submittedName>
</protein>
<evidence type="ECO:0000313" key="4">
    <source>
        <dbReference type="EMBL" id="ORY49984.1"/>
    </source>
</evidence>
<proteinExistence type="inferred from homology"/>
<dbReference type="SUPFAM" id="SSF52833">
    <property type="entry name" value="Thioredoxin-like"/>
    <property type="match status" value="1"/>
</dbReference>
<dbReference type="Proteomes" id="UP000193642">
    <property type="component" value="Unassembled WGS sequence"/>
</dbReference>
<dbReference type="EMBL" id="MCGO01000008">
    <property type="protein sequence ID" value="ORY49984.1"/>
    <property type="molecule type" value="Genomic_DNA"/>
</dbReference>
<evidence type="ECO:0000256" key="2">
    <source>
        <dbReference type="SAM" id="MobiDB-lite"/>
    </source>
</evidence>